<dbReference type="AlphaFoldDB" id="A0A653B4R4"/>
<name>A0A653B4R4_ECTOL</name>
<reference evidence="1" key="1">
    <citation type="submission" date="2018-11" db="EMBL/GenBank/DDBJ databases">
        <authorList>
            <consortium name="Genoscope - CEA"/>
            <person name="William W."/>
        </authorList>
    </citation>
    <scope>NUCLEOTIDE SEQUENCE [LARGE SCALE GENOMIC DNA]</scope>
    <source>
        <strain evidence="1">T9AD</strain>
    </source>
</reference>
<dbReference type="EMBL" id="LR130779">
    <property type="protein sequence ID" value="VDN63660.1"/>
    <property type="molecule type" value="Genomic_DNA"/>
</dbReference>
<gene>
    <name evidence="1" type="ORF">POT9AD_2685</name>
</gene>
<protein>
    <submittedName>
        <fullName evidence="1">Uncharacterized protein</fullName>
    </submittedName>
</protein>
<proteinExistence type="predicted"/>
<accession>A0A653B4R4</accession>
<evidence type="ECO:0000313" key="1">
    <source>
        <dbReference type="EMBL" id="VDN63660.1"/>
    </source>
</evidence>
<organism evidence="1">
    <name type="scientific">Ectopseudomonas oleovorans</name>
    <name type="common">Pseudomonas oleovorans</name>
    <dbReference type="NCBI Taxonomy" id="301"/>
    <lineage>
        <taxon>Bacteria</taxon>
        <taxon>Pseudomonadati</taxon>
        <taxon>Pseudomonadota</taxon>
        <taxon>Gammaproteobacteria</taxon>
        <taxon>Pseudomonadales</taxon>
        <taxon>Pseudomonadaceae</taxon>
        <taxon>Ectopseudomonas</taxon>
    </lineage>
</organism>
<sequence length="60" mass="6696">MCWLFTRLPCRVFFATGAARATTLPVALNDDARLALPGLRVPYRLGERLRDKQPCALPVP</sequence>